<organism evidence="7">
    <name type="scientific">Salvia splendens</name>
    <name type="common">Scarlet sage</name>
    <dbReference type="NCBI Taxonomy" id="180675"/>
    <lineage>
        <taxon>Eukaryota</taxon>
        <taxon>Viridiplantae</taxon>
        <taxon>Streptophyta</taxon>
        <taxon>Embryophyta</taxon>
        <taxon>Tracheophyta</taxon>
        <taxon>Spermatophyta</taxon>
        <taxon>Magnoliopsida</taxon>
        <taxon>eudicotyledons</taxon>
        <taxon>Gunneridae</taxon>
        <taxon>Pentapetalae</taxon>
        <taxon>asterids</taxon>
        <taxon>lamiids</taxon>
        <taxon>Lamiales</taxon>
        <taxon>Lamiaceae</taxon>
        <taxon>Nepetoideae</taxon>
        <taxon>Mentheae</taxon>
        <taxon>Salviinae</taxon>
        <taxon>Salvia</taxon>
        <taxon>Salvia subgen. Calosphace</taxon>
        <taxon>core Calosphace</taxon>
    </lineage>
</organism>
<keyword evidence="2" id="KW-0805">Transcription regulation</keyword>
<keyword evidence="4" id="KW-0804">Transcription</keyword>
<keyword evidence="3" id="KW-0238">DNA-binding</keyword>
<dbReference type="GO" id="GO:0005634">
    <property type="term" value="C:nucleus"/>
    <property type="evidence" value="ECO:0007669"/>
    <property type="project" value="UniProtKB-SubCell"/>
</dbReference>
<gene>
    <name evidence="7" type="ORF">SASPL_102170</name>
</gene>
<evidence type="ECO:0000256" key="3">
    <source>
        <dbReference type="ARBA" id="ARBA00023125"/>
    </source>
</evidence>
<sequence length="414" mass="45906">MECGEAAADDDGRELEAAEALAGMAQHVNVMEEAVVVSQDQLVADSAPLKIKSPRKAEESVRHMPTELCSKSHQSNLVMKLRRKLTEAEKEERKLRHIMANRESARQTIRRRQRKELMLEVFNSLKGRNRFLKAHLAEARKAAAGVTEEEEEEPNLSEAEKTCSATAMTPMFLQQNQPPPSLVPCFWPPMASTSDSFPFQGTSHPHPLQFPMDTPPCLHQGQELSTVTPLFIVPVPWALPLLGTNTHCCGKCSCSDARMSEDNKKSCSNQNAMSAEAYNNPIMQAMSADGDRRAHDPPAAIVVPGLFSPVRHVENLDPPRAFQVGDHVVSAHETGLFWGKSEDIIICNWGCYRSISLSCTFDKGILSCIRLLLSPAPFLVRFPWFGEEEENCLVVKFLSSSAELFGCLVPLLLD</sequence>
<dbReference type="GO" id="GO:0003677">
    <property type="term" value="F:DNA binding"/>
    <property type="evidence" value="ECO:0007669"/>
    <property type="project" value="UniProtKB-KW"/>
</dbReference>
<comment type="subcellular location">
    <subcellularLocation>
        <location evidence="1">Nucleus</location>
    </subcellularLocation>
</comment>
<dbReference type="GO" id="GO:0003700">
    <property type="term" value="F:DNA-binding transcription factor activity"/>
    <property type="evidence" value="ECO:0007669"/>
    <property type="project" value="InterPro"/>
</dbReference>
<feature type="coiled-coil region" evidence="6">
    <location>
        <begin position="71"/>
        <end position="108"/>
    </location>
</feature>
<reference evidence="7" key="1">
    <citation type="submission" date="2018-01" db="EMBL/GenBank/DDBJ databases">
        <authorList>
            <person name="Mao J.F."/>
        </authorList>
    </citation>
    <scope>NUCLEOTIDE SEQUENCE</scope>
    <source>
        <strain evidence="7">Huo1</strain>
        <tissue evidence="7">Leaf</tissue>
    </source>
</reference>
<evidence type="ECO:0000256" key="1">
    <source>
        <dbReference type="ARBA" id="ARBA00004123"/>
    </source>
</evidence>
<reference evidence="7" key="2">
    <citation type="submission" date="2020-08" db="EMBL/GenBank/DDBJ databases">
        <title>Plant Genome Project.</title>
        <authorList>
            <person name="Zhang R.-G."/>
        </authorList>
    </citation>
    <scope>NUCLEOTIDE SEQUENCE</scope>
    <source>
        <strain evidence="7">Huo1</strain>
        <tissue evidence="7">Leaf</tissue>
    </source>
</reference>
<evidence type="ECO:0000313" key="7">
    <source>
        <dbReference type="EMBL" id="KAG6437258.1"/>
    </source>
</evidence>
<dbReference type="EMBL" id="PNBA02000001">
    <property type="protein sequence ID" value="KAG6437258.1"/>
    <property type="molecule type" value="Genomic_DNA"/>
</dbReference>
<dbReference type="Proteomes" id="UP000298416">
    <property type="component" value="Unassembled WGS sequence"/>
</dbReference>
<proteinExistence type="predicted"/>
<protein>
    <recommendedName>
        <fullName evidence="9">BZIP domain-containing protein</fullName>
    </recommendedName>
</protein>
<name>A0A8X8YQN5_SALSN</name>
<dbReference type="AlphaFoldDB" id="A0A8X8YQN5"/>
<comment type="caution">
    <text evidence="7">The sequence shown here is derived from an EMBL/GenBank/DDBJ whole genome shotgun (WGS) entry which is preliminary data.</text>
</comment>
<evidence type="ECO:0000256" key="4">
    <source>
        <dbReference type="ARBA" id="ARBA00023163"/>
    </source>
</evidence>
<evidence type="ECO:0000256" key="5">
    <source>
        <dbReference type="ARBA" id="ARBA00023242"/>
    </source>
</evidence>
<evidence type="ECO:0000313" key="8">
    <source>
        <dbReference type="Proteomes" id="UP000298416"/>
    </source>
</evidence>
<evidence type="ECO:0000256" key="2">
    <source>
        <dbReference type="ARBA" id="ARBA00023015"/>
    </source>
</evidence>
<keyword evidence="8" id="KW-1185">Reference proteome</keyword>
<accession>A0A8X8YQN5</accession>
<evidence type="ECO:0008006" key="9">
    <source>
        <dbReference type="Google" id="ProtNLM"/>
    </source>
</evidence>
<dbReference type="CDD" id="cd14702">
    <property type="entry name" value="bZIP_plant_GBF1"/>
    <property type="match status" value="1"/>
</dbReference>
<keyword evidence="6" id="KW-0175">Coiled coil</keyword>
<evidence type="ECO:0000256" key="6">
    <source>
        <dbReference type="SAM" id="Coils"/>
    </source>
</evidence>
<keyword evidence="5" id="KW-0539">Nucleus</keyword>
<dbReference type="InterPro" id="IPR045314">
    <property type="entry name" value="bZIP_plant_GBF1"/>
</dbReference>